<proteinExistence type="predicted"/>
<dbReference type="InterPro" id="IPR000572">
    <property type="entry name" value="OxRdtase_Mopterin-bd_dom"/>
</dbReference>
<dbReference type="EMBL" id="JAZHRV010000001">
    <property type="protein sequence ID" value="MEH2557483.1"/>
    <property type="molecule type" value="Genomic_DNA"/>
</dbReference>
<dbReference type="Proteomes" id="UP001364224">
    <property type="component" value="Unassembled WGS sequence"/>
</dbReference>
<dbReference type="PANTHER" id="PTHR43032">
    <property type="entry name" value="PROTEIN-METHIONINE-SULFOXIDE REDUCTASE"/>
    <property type="match status" value="1"/>
</dbReference>
<dbReference type="InterPro" id="IPR036374">
    <property type="entry name" value="OxRdtase_Mopterin-bd_sf"/>
</dbReference>
<sequence>MLDPLRSRRRDGCHDRRSNLWPLRRPEMSCSISSVPGIDAELVAKDAAKLLPEPSRRAFLRAGASVGALAFLTGCDVIDGPSAENALRIVSRFNDRVQAWLFNPNRLAPTYPETAITRPFPFNAYYREENAPDIDEDEYKLLIDGLVDDKRPWTLDRLYALPQETQITRLVCIEGWSAIGKWTGTPLREFLRRIGADTRAKYVHFTCAEGYSSSIDMATALHPQTQLTFKYDGEVLPPKYGFPMRVRIPTKLGFKNPKHVIGLVVLNNYTGGYWEDEGYNWFSGL</sequence>
<reference evidence="2 3" key="1">
    <citation type="submission" date="2024-02" db="EMBL/GenBank/DDBJ databases">
        <title>Adaptive strategies in a cosmopolitan and abundant soil bacterium.</title>
        <authorList>
            <person name="Carini P."/>
        </authorList>
    </citation>
    <scope>NUCLEOTIDE SEQUENCE [LARGE SCALE GENOMIC DNA]</scope>
    <source>
        <strain evidence="2 3">AZCC 1608</strain>
    </source>
</reference>
<comment type="caution">
    <text evidence="2">The sequence shown here is derived from an EMBL/GenBank/DDBJ whole genome shotgun (WGS) entry which is preliminary data.</text>
</comment>
<gene>
    <name evidence="2" type="ORF">V1286_005012</name>
</gene>
<name>A0ABU8BHN7_9BRAD</name>
<accession>A0ABU8BHN7</accession>
<organism evidence="2 3">
    <name type="scientific">Bradyrhizobium algeriense</name>
    <dbReference type="NCBI Taxonomy" id="634784"/>
    <lineage>
        <taxon>Bacteria</taxon>
        <taxon>Pseudomonadati</taxon>
        <taxon>Pseudomonadota</taxon>
        <taxon>Alphaproteobacteria</taxon>
        <taxon>Hyphomicrobiales</taxon>
        <taxon>Nitrobacteraceae</taxon>
        <taxon>Bradyrhizobium</taxon>
    </lineage>
</organism>
<evidence type="ECO:0000259" key="1">
    <source>
        <dbReference type="Pfam" id="PF00174"/>
    </source>
</evidence>
<evidence type="ECO:0000313" key="2">
    <source>
        <dbReference type="EMBL" id="MEH2557483.1"/>
    </source>
</evidence>
<dbReference type="Gene3D" id="3.90.420.10">
    <property type="entry name" value="Oxidoreductase, molybdopterin-binding domain"/>
    <property type="match status" value="1"/>
</dbReference>
<feature type="domain" description="Oxidoreductase molybdopterin-binding" evidence="1">
    <location>
        <begin position="131"/>
        <end position="274"/>
    </location>
</feature>
<dbReference type="PANTHER" id="PTHR43032:SF2">
    <property type="entry name" value="BLL0505 PROTEIN"/>
    <property type="match status" value="1"/>
</dbReference>
<protein>
    <submittedName>
        <fullName evidence="2">DMSO/TMAO reductase YedYZ molybdopterin-dependent catalytic subunit</fullName>
    </submittedName>
</protein>
<dbReference type="Pfam" id="PF00174">
    <property type="entry name" value="Oxidored_molyb"/>
    <property type="match status" value="1"/>
</dbReference>
<keyword evidence="3" id="KW-1185">Reference proteome</keyword>
<evidence type="ECO:0000313" key="3">
    <source>
        <dbReference type="Proteomes" id="UP001364224"/>
    </source>
</evidence>
<dbReference type="SUPFAM" id="SSF56524">
    <property type="entry name" value="Oxidoreductase molybdopterin-binding domain"/>
    <property type="match status" value="1"/>
</dbReference>